<proteinExistence type="predicted"/>
<dbReference type="InterPro" id="IPR011603">
    <property type="entry name" value="2oxoglutarate_DH_E1"/>
</dbReference>
<dbReference type="PIRSF" id="PIRSF000157">
    <property type="entry name" value="Oxoglu_dh_E1"/>
    <property type="match status" value="1"/>
</dbReference>
<dbReference type="GO" id="GO:0004591">
    <property type="term" value="F:oxoglutarate dehydrogenase (succinyl-transferring) activity"/>
    <property type="evidence" value="ECO:0007669"/>
    <property type="project" value="UniProtKB-EC"/>
</dbReference>
<keyword evidence="11" id="KW-1185">Reference proteome</keyword>
<evidence type="ECO:0000313" key="10">
    <source>
        <dbReference type="EMBL" id="CAK8163190.1"/>
    </source>
</evidence>
<dbReference type="NCBIfam" id="NF008907">
    <property type="entry name" value="PRK12270.1"/>
    <property type="match status" value="1"/>
</dbReference>
<evidence type="ECO:0000256" key="1">
    <source>
        <dbReference type="ARBA" id="ARBA00001964"/>
    </source>
</evidence>
<dbReference type="Gene3D" id="3.40.50.970">
    <property type="match status" value="1"/>
</dbReference>
<dbReference type="Gene3D" id="1.10.287.1150">
    <property type="entry name" value="TPP helical domain"/>
    <property type="match status" value="1"/>
</dbReference>
<feature type="domain" description="Transketolase-like pyrimidine-binding" evidence="9">
    <location>
        <begin position="584"/>
        <end position="777"/>
    </location>
</feature>
<dbReference type="Proteomes" id="UP001314181">
    <property type="component" value="Unassembled WGS sequence"/>
</dbReference>
<keyword evidence="7" id="KW-0786">Thiamine pyrophosphate</keyword>
<protein>
    <recommendedName>
        <fullName evidence="5">2-oxoglutarate dehydrogenase E1 component</fullName>
        <ecNumber evidence="4">1.2.4.2</ecNumber>
    </recommendedName>
    <alternativeName>
        <fullName evidence="8">Alpha-ketoglutarate dehydrogenase</fullName>
    </alternativeName>
</protein>
<dbReference type="Gene3D" id="3.40.50.11610">
    <property type="entry name" value="Multifunctional 2-oxoglutarate metabolism enzyme, C-terminal domain"/>
    <property type="match status" value="1"/>
</dbReference>
<name>A0ABP0ETC7_9RICK</name>
<evidence type="ECO:0000256" key="3">
    <source>
        <dbReference type="ARBA" id="ARBA00011301"/>
    </source>
</evidence>
<dbReference type="PANTHER" id="PTHR23152">
    <property type="entry name" value="2-OXOGLUTARATE DEHYDROGENASE"/>
    <property type="match status" value="1"/>
</dbReference>
<sequence length="926" mass="104676">MDNGYLFSENAVFLCNMHNSFIHGKLPMDEKFRELFVSIGLDDDVNVELYQSIKMDYKLCIIKDENLDTNNENNENCIANCGDITSIVMLYIVEKYRSFGFLYANLNPLNDNSSMLFFDVATQDLDYVDPNMIINCGNYLGLGQVSIRLLMEKLRNIYCGHLSIDFGNIAKDQKEWLADRLENNQCIASDIRCIAHDLLLRVSELENFLHLSFVGGKRFSSEGLESVVLALEIIVQQAANAQYKEVAIGMAHRGRIAALREVVDKDLESIFFEFGPLSPYSTNSINTGDVRYHNGFRKMRNIGNNNIRVCILNSPSHLESVDGVLMGSVRAMQDSLPQDEKISVIGILVHGDAAVMGQGVVAESTVMGSLDAYSSMGTIHIIANNQVGFTANIDETRLTKHPTSFAHLINAPVLHVNADSPDHVISAMNVAFAFREKFKSDIVVNIIGYRKYGHNEMDEPRFTQPLMYNIIANKCSVVEIYGKKLMAENILSDDKIKQTYNLYYKAMEDALKHVTNGWSLKIAPFNQWGINLKINDNITMRTGINVDLLKKLAKQGSYLPKGFTVNKQIKRFMSLRADLFANGVNWSNAEFLAFASLLLDGFNIRFAGQDSRRGTFSQRHAVILDVKTEKQYIPLHNINTCKGVFSIYNSLLSEYAAMAFEYGYSITDQNTLVIWEAQFGDFANGAQIVIDQYLSASESKWLQSSGLVLLLPHGYEGQGPEHSSARVERFLQLCANNNMRVVNCSTPANYFHILRMQTMSKLRKPLIIFSVKSLLRHKMAVSSINDMAIGTHFKPIIHDKCIGNVRKVIFCSGKVYYDLISAMDNNNDIAVIRIEILYPFPSREIAQILQNYGYRDAKIFIWLQEEPKNMGAWFFIRDFINQILTNQRIKCELEYVGRPVMAAPSFGYAALHSVMQLMIVNSVLNR</sequence>
<dbReference type="InterPro" id="IPR031717">
    <property type="entry name" value="ODO-1/KGD_C"/>
</dbReference>
<dbReference type="NCBIfam" id="TIGR00239">
    <property type="entry name" value="2oxo_dh_E1"/>
    <property type="match status" value="1"/>
</dbReference>
<evidence type="ECO:0000256" key="7">
    <source>
        <dbReference type="ARBA" id="ARBA00023052"/>
    </source>
</evidence>
<dbReference type="InterPro" id="IPR005475">
    <property type="entry name" value="Transketolase-like_Pyr-bd"/>
</dbReference>
<gene>
    <name evidence="10" type="primary">sucA</name>
    <name evidence="10" type="ORF">CAXC1_310032</name>
</gene>
<dbReference type="SMART" id="SM00861">
    <property type="entry name" value="Transket_pyr"/>
    <property type="match status" value="1"/>
</dbReference>
<keyword evidence="6 10" id="KW-0560">Oxidoreductase</keyword>
<dbReference type="NCBIfam" id="NF006914">
    <property type="entry name" value="PRK09404.1"/>
    <property type="match status" value="1"/>
</dbReference>
<comment type="function">
    <text evidence="2">E1 component of the 2-oxoglutarate dehydrogenase (OGDH) complex which catalyzes the decarboxylation of 2-oxoglutarate, the first step in the conversion of 2-oxoglutarate to succinyl-CoA and CO(2).</text>
</comment>
<dbReference type="InterPro" id="IPR042179">
    <property type="entry name" value="KGD_C_sf"/>
</dbReference>
<dbReference type="RefSeq" id="WP_338364180.1">
    <property type="nucleotide sequence ID" value="NZ_CAWVOK010000024.1"/>
</dbReference>
<dbReference type="Pfam" id="PF16870">
    <property type="entry name" value="OxoGdeHyase_C"/>
    <property type="match status" value="1"/>
</dbReference>
<dbReference type="EMBL" id="CAWVOK010000024">
    <property type="protein sequence ID" value="CAK8163190.1"/>
    <property type="molecule type" value="Genomic_DNA"/>
</dbReference>
<dbReference type="PANTHER" id="PTHR23152:SF4">
    <property type="entry name" value="2-OXOADIPATE DEHYDROGENASE COMPLEX COMPONENT E1"/>
    <property type="match status" value="1"/>
</dbReference>
<evidence type="ECO:0000256" key="6">
    <source>
        <dbReference type="ARBA" id="ARBA00023002"/>
    </source>
</evidence>
<dbReference type="EC" id="1.2.4.2" evidence="4"/>
<evidence type="ECO:0000256" key="8">
    <source>
        <dbReference type="ARBA" id="ARBA00030680"/>
    </source>
</evidence>
<dbReference type="SUPFAM" id="SSF52518">
    <property type="entry name" value="Thiamin diphosphate-binding fold (THDP-binding)"/>
    <property type="match status" value="2"/>
</dbReference>
<comment type="cofactor">
    <cofactor evidence="1">
        <name>thiamine diphosphate</name>
        <dbReference type="ChEBI" id="CHEBI:58937"/>
    </cofactor>
</comment>
<evidence type="ECO:0000313" key="11">
    <source>
        <dbReference type="Proteomes" id="UP001314181"/>
    </source>
</evidence>
<comment type="caution">
    <text evidence="10">The sequence shown here is derived from an EMBL/GenBank/DDBJ whole genome shotgun (WGS) entry which is preliminary data.</text>
</comment>
<dbReference type="Pfam" id="PF00676">
    <property type="entry name" value="E1_dh"/>
    <property type="match status" value="1"/>
</dbReference>
<reference evidence="10 11" key="1">
    <citation type="submission" date="2024-01" db="EMBL/GenBank/DDBJ databases">
        <authorList>
            <person name="Kunselman E."/>
        </authorList>
    </citation>
    <scope>NUCLEOTIDE SEQUENCE [LARGE SCALE GENOMIC DNA]</scope>
    <source>
        <strain evidence="10">2 abalone samples</strain>
    </source>
</reference>
<organism evidence="10 11">
    <name type="scientific">Candidatus Xenohaliotis californiensis</name>
    <dbReference type="NCBI Taxonomy" id="84677"/>
    <lineage>
        <taxon>Bacteria</taxon>
        <taxon>Pseudomonadati</taxon>
        <taxon>Pseudomonadota</taxon>
        <taxon>Alphaproteobacteria</taxon>
        <taxon>Rickettsiales</taxon>
        <taxon>Anaplasmataceae</taxon>
        <taxon>Candidatus Xenohaliotis</taxon>
    </lineage>
</organism>
<dbReference type="InterPro" id="IPR029061">
    <property type="entry name" value="THDP-binding"/>
</dbReference>
<dbReference type="InterPro" id="IPR001017">
    <property type="entry name" value="DH_E1"/>
</dbReference>
<comment type="subunit">
    <text evidence="3">Homodimer. Part of the 2-oxoglutarate dehydrogenase (OGDH) complex composed of E1 (2-oxoglutarate dehydrogenase), E2 (dihydrolipoamide succinyltransferase) and E3 (dihydrolipoamide dehydrogenase); the complex contains multiple copies of the three enzymatic components (E1, E2 and E3).</text>
</comment>
<evidence type="ECO:0000256" key="2">
    <source>
        <dbReference type="ARBA" id="ARBA00003906"/>
    </source>
</evidence>
<dbReference type="Pfam" id="PF02779">
    <property type="entry name" value="Transket_pyr"/>
    <property type="match status" value="1"/>
</dbReference>
<evidence type="ECO:0000259" key="9">
    <source>
        <dbReference type="SMART" id="SM00861"/>
    </source>
</evidence>
<accession>A0ABP0ETC7</accession>
<dbReference type="Gene3D" id="3.40.50.12470">
    <property type="match status" value="1"/>
</dbReference>
<evidence type="ECO:0000256" key="5">
    <source>
        <dbReference type="ARBA" id="ARBA00013321"/>
    </source>
</evidence>
<evidence type="ECO:0000256" key="4">
    <source>
        <dbReference type="ARBA" id="ARBA00012280"/>
    </source>
</evidence>